<dbReference type="VEuPathDB" id="AmoebaDB:NF0007290"/>
<protein>
    <submittedName>
        <fullName evidence="2">Uncharacterized protein</fullName>
    </submittedName>
</protein>
<feature type="compositionally biased region" description="Low complexity" evidence="1">
    <location>
        <begin position="64"/>
        <end position="96"/>
    </location>
</feature>
<dbReference type="GeneID" id="68109595"/>
<dbReference type="AlphaFoldDB" id="A0A6A5BNC9"/>
<accession>A0A6A5BNC9</accession>
<comment type="caution">
    <text evidence="2">The sequence shown here is derived from an EMBL/GenBank/DDBJ whole genome shotgun (WGS) entry which is preliminary data.</text>
</comment>
<feature type="compositionally biased region" description="Low complexity" evidence="1">
    <location>
        <begin position="610"/>
        <end position="623"/>
    </location>
</feature>
<dbReference type="OrthoDB" id="10549050at2759"/>
<feature type="region of interest" description="Disordered" evidence="1">
    <location>
        <begin position="1"/>
        <end position="102"/>
    </location>
</feature>
<dbReference type="VEuPathDB" id="AmoebaDB:NfTy_042120"/>
<evidence type="ECO:0000313" key="3">
    <source>
        <dbReference type="Proteomes" id="UP000444721"/>
    </source>
</evidence>
<proteinExistence type="predicted"/>
<keyword evidence="3" id="KW-1185">Reference proteome</keyword>
<evidence type="ECO:0000256" key="1">
    <source>
        <dbReference type="SAM" id="MobiDB-lite"/>
    </source>
</evidence>
<feature type="compositionally biased region" description="Low complexity" evidence="1">
    <location>
        <begin position="516"/>
        <end position="563"/>
    </location>
</feature>
<feature type="region of interest" description="Disordered" evidence="1">
    <location>
        <begin position="602"/>
        <end position="623"/>
    </location>
</feature>
<sequence>MTPSRRPCRPQPQQQPPTFKNDPISMIENENGKKKNDHVMTTRFRSNHHGGGGQCGGGHHGDPSRTSSSSSDQLSLPSPSPSTRSPSTTTRSTLQPHPSHLVDPQQALNTHETHKLLVNHNKKDPKTNNNTLSILYQSLKSFMNRYVIVPTLCLNQFIVNNIYHPMSSSSSMNGDMNGDMNGGDQKNVVSGVVKYIQSLNRIIQLMKLIYENYYHTSCYLGESHGEILLDSHFIESIVLLNFIFGNVKYLQILYFNGKRNAQIENQMELLNVLLNTLIVEPMNTTPHVDMKPSSFDDSDPIYRNMNNTIYRNNTTTTSVNDPIIHQSSETNPLTTLYHQLLQIVIEMNWKEIYQEQYLTLFFAFKQTNLQQSLKQEFDENILSHFLETTSQHLSQLRQQFKSECSSNYLKKKHHRNYHQTRSCCITTAEHSQQSTNVLFQSFQQEYNTLMKVCQLIEHAQQIAYLIDLLLNLTCLIIKTSNHEYRQVSDILQDKCNELLAIGAKIRLYCESNIRNSSRNSNSSQSNIRNSNTSQSNIRNSNSSQSTSSQSNIRNSNSSNNQINDKNMYNHNNTQLYQLQFRWNKLMKLNNKNHDSSILGVTTSSSPPQASMMSDLNTTTSSSSELLHSTLPKYQSFHLLEQLEQELNQLEDFLTNSIARQELCCVEYLKSNRYAPLTKMDPKNGNILWNSQVINSGVNIHPTTTTTYFHWNSSGGGGGDGGDSLDELFAVIPSYLVLNARQIL</sequence>
<organism evidence="2 3">
    <name type="scientific">Naegleria fowleri</name>
    <name type="common">Brain eating amoeba</name>
    <dbReference type="NCBI Taxonomy" id="5763"/>
    <lineage>
        <taxon>Eukaryota</taxon>
        <taxon>Discoba</taxon>
        <taxon>Heterolobosea</taxon>
        <taxon>Tetramitia</taxon>
        <taxon>Eutetramitia</taxon>
        <taxon>Vahlkampfiidae</taxon>
        <taxon>Naegleria</taxon>
    </lineage>
</organism>
<feature type="region of interest" description="Disordered" evidence="1">
    <location>
        <begin position="516"/>
        <end position="567"/>
    </location>
</feature>
<name>A0A6A5BNC9_NAEFO</name>
<feature type="compositionally biased region" description="Basic and acidic residues" evidence="1">
    <location>
        <begin position="30"/>
        <end position="40"/>
    </location>
</feature>
<dbReference type="Proteomes" id="UP000444721">
    <property type="component" value="Unassembled WGS sequence"/>
</dbReference>
<dbReference type="VEuPathDB" id="AmoebaDB:FDP41_002377"/>
<feature type="compositionally biased region" description="Gly residues" evidence="1">
    <location>
        <begin position="49"/>
        <end position="58"/>
    </location>
</feature>
<dbReference type="EMBL" id="VFQX01000029">
    <property type="protein sequence ID" value="KAF0978557.1"/>
    <property type="molecule type" value="Genomic_DNA"/>
</dbReference>
<gene>
    <name evidence="2" type="ORF">FDP41_002377</name>
</gene>
<reference evidence="2 3" key="1">
    <citation type="journal article" date="2019" name="Sci. Rep.">
        <title>Nanopore sequencing improves the draft genome of the human pathogenic amoeba Naegleria fowleri.</title>
        <authorList>
            <person name="Liechti N."/>
            <person name="Schurch N."/>
            <person name="Bruggmann R."/>
            <person name="Wittwer M."/>
        </authorList>
    </citation>
    <scope>NUCLEOTIDE SEQUENCE [LARGE SCALE GENOMIC DNA]</scope>
    <source>
        <strain evidence="2 3">ATCC 30894</strain>
    </source>
</reference>
<evidence type="ECO:0000313" key="2">
    <source>
        <dbReference type="EMBL" id="KAF0978557.1"/>
    </source>
</evidence>
<dbReference type="RefSeq" id="XP_044563270.1">
    <property type="nucleotide sequence ID" value="XM_044705564.1"/>
</dbReference>